<dbReference type="InterPro" id="IPR051685">
    <property type="entry name" value="Ycf3/AcsC/BcsC/TPR_MFPF"/>
</dbReference>
<evidence type="ECO:0000313" key="5">
    <source>
        <dbReference type="Proteomes" id="UP000683925"/>
    </source>
</evidence>
<evidence type="ECO:0000313" key="4">
    <source>
        <dbReference type="EMBL" id="CAD8179799.1"/>
    </source>
</evidence>
<dbReference type="PROSITE" id="PS50005">
    <property type="entry name" value="TPR"/>
    <property type="match status" value="1"/>
</dbReference>
<dbReference type="AlphaFoldDB" id="A0A8S1VVI2"/>
<proteinExistence type="predicted"/>
<name>A0A8S1VVI2_PAROT</name>
<organism evidence="4 5">
    <name type="scientific">Paramecium octaurelia</name>
    <dbReference type="NCBI Taxonomy" id="43137"/>
    <lineage>
        <taxon>Eukaryota</taxon>
        <taxon>Sar</taxon>
        <taxon>Alveolata</taxon>
        <taxon>Ciliophora</taxon>
        <taxon>Intramacronucleata</taxon>
        <taxon>Oligohymenophorea</taxon>
        <taxon>Peniculida</taxon>
        <taxon>Parameciidae</taxon>
        <taxon>Paramecium</taxon>
    </lineage>
</organism>
<gene>
    <name evidence="4" type="ORF">POCTA_138.1.T0730226</name>
</gene>
<evidence type="ECO:0000256" key="3">
    <source>
        <dbReference type="PROSITE-ProRule" id="PRU00339"/>
    </source>
</evidence>
<keyword evidence="5" id="KW-1185">Reference proteome</keyword>
<comment type="caution">
    <text evidence="4">The sequence shown here is derived from an EMBL/GenBank/DDBJ whole genome shotgun (WGS) entry which is preliminary data.</text>
</comment>
<keyword evidence="1" id="KW-0677">Repeat</keyword>
<sequence>MLLKQILQMIQIDSKRLQSIMILPSNTTLISLIIMLIKVSKKYYQILSFTLCRMTRFEDALQCYGYAIEINPEFQIIMLIKIEKFQHIFLIKLLLQEQMSRYEEALEYYDYAVQKDLEESRYFINKGIIQQQYSILQLNHYKNQINLKKHQINNIILFNKILKILNTSFIKVFIDTTVIIANTLQKINRFEDALYQCNQAVQLNPQDSDNYVAKANVLFDMNRFEEALEQYDNAIKKNSNDSYIL</sequence>
<evidence type="ECO:0000256" key="1">
    <source>
        <dbReference type="ARBA" id="ARBA00022737"/>
    </source>
</evidence>
<dbReference type="InterPro" id="IPR019734">
    <property type="entry name" value="TPR_rpt"/>
</dbReference>
<dbReference type="PANTHER" id="PTHR44943">
    <property type="entry name" value="CELLULOSE SYNTHASE OPERON PROTEIN C"/>
    <property type="match status" value="1"/>
</dbReference>
<keyword evidence="2 3" id="KW-0802">TPR repeat</keyword>
<reference evidence="4" key="1">
    <citation type="submission" date="2021-01" db="EMBL/GenBank/DDBJ databases">
        <authorList>
            <consortium name="Genoscope - CEA"/>
            <person name="William W."/>
        </authorList>
    </citation>
    <scope>NUCLEOTIDE SEQUENCE</scope>
</reference>
<dbReference type="PANTHER" id="PTHR44943:SF4">
    <property type="entry name" value="TPR REPEAT-CONTAINING PROTEIN MJ0798"/>
    <property type="match status" value="1"/>
</dbReference>
<evidence type="ECO:0000256" key="2">
    <source>
        <dbReference type="ARBA" id="ARBA00022803"/>
    </source>
</evidence>
<dbReference type="Proteomes" id="UP000683925">
    <property type="component" value="Unassembled WGS sequence"/>
</dbReference>
<dbReference type="Pfam" id="PF14559">
    <property type="entry name" value="TPR_19"/>
    <property type="match status" value="1"/>
</dbReference>
<evidence type="ECO:0008006" key="6">
    <source>
        <dbReference type="Google" id="ProtNLM"/>
    </source>
</evidence>
<dbReference type="SMART" id="SM00028">
    <property type="entry name" value="TPR"/>
    <property type="match status" value="3"/>
</dbReference>
<protein>
    <recommendedName>
        <fullName evidence="6">Tetratricopeptide repeat protein</fullName>
    </recommendedName>
</protein>
<dbReference type="EMBL" id="CAJJDP010000072">
    <property type="protein sequence ID" value="CAD8179799.1"/>
    <property type="molecule type" value="Genomic_DNA"/>
</dbReference>
<accession>A0A8S1VVI2</accession>
<feature type="repeat" description="TPR" evidence="3">
    <location>
        <begin position="208"/>
        <end position="241"/>
    </location>
</feature>